<dbReference type="RefSeq" id="WP_157733501.1">
    <property type="nucleotide sequence ID" value="NZ_CP022540.1"/>
</dbReference>
<proteinExistence type="predicted"/>
<dbReference type="KEGG" id="aht:ANTHELSMS3_02598"/>
<dbReference type="Gene3D" id="3.40.1350.10">
    <property type="match status" value="1"/>
</dbReference>
<reference evidence="1 2" key="1">
    <citation type="submission" date="2017-07" db="EMBL/GenBank/DDBJ databases">
        <title>Genome Sequence of Antarctobacter heliothermus Strain SMS3 Isolated from a culture of the Diatom Skeletonema marinoi.</title>
        <authorList>
            <person name="Topel M."/>
            <person name="Pinder M.I.M."/>
            <person name="Johansson O.N."/>
            <person name="Kourtchenko O."/>
            <person name="Godhe A."/>
            <person name="Clarke A.K."/>
        </authorList>
    </citation>
    <scope>NUCLEOTIDE SEQUENCE [LARGE SCALE GENOMIC DNA]</scope>
    <source>
        <strain evidence="1 2">SMS3</strain>
    </source>
</reference>
<sequence>MITQPYLRGLDLPRDPAPRADALVPLTELHAFPDISTAAKTHHAKRFGSAAELLCDSLLMRLGIDSHPSPEFQAFDRLIYLNDRPLRLQIKVRLSAENNAFWFKVAHGNPRHASGVRGYRHDAFDLLALVILHHNVVKFSASKASQQQIALSEIPRLRNHPFESLRSAFNALEVSETLDEAPAQLNAA</sequence>
<protein>
    <submittedName>
        <fullName evidence="1">Uncharacterized protein</fullName>
    </submittedName>
</protein>
<keyword evidence="2" id="KW-1185">Reference proteome</keyword>
<evidence type="ECO:0000313" key="2">
    <source>
        <dbReference type="Proteomes" id="UP000203589"/>
    </source>
</evidence>
<name>A0A222E556_9RHOB</name>
<dbReference type="OrthoDB" id="7740340at2"/>
<accession>A0A222E556</accession>
<evidence type="ECO:0000313" key="1">
    <source>
        <dbReference type="EMBL" id="ASP21260.1"/>
    </source>
</evidence>
<dbReference type="GO" id="GO:0003676">
    <property type="term" value="F:nucleic acid binding"/>
    <property type="evidence" value="ECO:0007669"/>
    <property type="project" value="InterPro"/>
</dbReference>
<dbReference type="AlphaFoldDB" id="A0A222E556"/>
<organism evidence="1 2">
    <name type="scientific">Antarctobacter heliothermus</name>
    <dbReference type="NCBI Taxonomy" id="74033"/>
    <lineage>
        <taxon>Bacteria</taxon>
        <taxon>Pseudomonadati</taxon>
        <taxon>Pseudomonadota</taxon>
        <taxon>Alphaproteobacteria</taxon>
        <taxon>Rhodobacterales</taxon>
        <taxon>Roseobacteraceae</taxon>
        <taxon>Antarctobacter</taxon>
    </lineage>
</organism>
<dbReference type="InterPro" id="IPR011856">
    <property type="entry name" value="tRNA_endonuc-like_dom_sf"/>
</dbReference>
<gene>
    <name evidence="1" type="ORF">ANTHELSMS3_02598</name>
</gene>
<dbReference type="EMBL" id="CP022540">
    <property type="protein sequence ID" value="ASP21260.1"/>
    <property type="molecule type" value="Genomic_DNA"/>
</dbReference>
<dbReference type="Proteomes" id="UP000203589">
    <property type="component" value="Chromosome"/>
</dbReference>